<dbReference type="RefSeq" id="WP_068812527.1">
    <property type="nucleotide sequence ID" value="NZ_BMIY01000001.1"/>
</dbReference>
<dbReference type="EMBL" id="BMIY01000001">
    <property type="protein sequence ID" value="GGG48094.1"/>
    <property type="molecule type" value="Genomic_DNA"/>
</dbReference>
<feature type="signal peptide" evidence="1">
    <location>
        <begin position="1"/>
        <end position="29"/>
    </location>
</feature>
<organism evidence="2 3">
    <name type="scientific">Pseudohongiella nitratireducens</name>
    <dbReference type="NCBI Taxonomy" id="1768907"/>
    <lineage>
        <taxon>Bacteria</taxon>
        <taxon>Pseudomonadati</taxon>
        <taxon>Pseudomonadota</taxon>
        <taxon>Gammaproteobacteria</taxon>
        <taxon>Pseudomonadales</taxon>
        <taxon>Pseudohongiellaceae</taxon>
        <taxon>Pseudohongiella</taxon>
    </lineage>
</organism>
<name>A0A917LPG4_9GAMM</name>
<evidence type="ECO:0000256" key="1">
    <source>
        <dbReference type="SAM" id="SignalP"/>
    </source>
</evidence>
<sequence length="134" mass="14502">MKLSFPAKQSLVKACLAAALVVIPGVSLAQIEGVYHSDAGDDCVMTITEINIPAPKFGDGYYRVESRGKAACMWDGVGMGQSTHLVGGYVTLPPVFNRVYISANWMFGPTSPKVEMIQKNEAGEILLQSTYTRQ</sequence>
<evidence type="ECO:0000313" key="2">
    <source>
        <dbReference type="EMBL" id="GGG48094.1"/>
    </source>
</evidence>
<keyword evidence="1" id="KW-0732">Signal</keyword>
<feature type="chain" id="PRO_5036928235" evidence="1">
    <location>
        <begin position="30"/>
        <end position="134"/>
    </location>
</feature>
<gene>
    <name evidence="2" type="ORF">GCM10011403_01410</name>
</gene>
<comment type="caution">
    <text evidence="2">The sequence shown here is derived from an EMBL/GenBank/DDBJ whole genome shotgun (WGS) entry which is preliminary data.</text>
</comment>
<reference evidence="2" key="1">
    <citation type="journal article" date="2014" name="Int. J. Syst. Evol. Microbiol.">
        <title>Complete genome sequence of Corynebacterium casei LMG S-19264T (=DSM 44701T), isolated from a smear-ripened cheese.</title>
        <authorList>
            <consortium name="US DOE Joint Genome Institute (JGI-PGF)"/>
            <person name="Walter F."/>
            <person name="Albersmeier A."/>
            <person name="Kalinowski J."/>
            <person name="Ruckert C."/>
        </authorList>
    </citation>
    <scope>NUCLEOTIDE SEQUENCE</scope>
    <source>
        <strain evidence="2">CGMCC 1.15425</strain>
    </source>
</reference>
<dbReference type="AlphaFoldDB" id="A0A917LPG4"/>
<keyword evidence="3" id="KW-1185">Reference proteome</keyword>
<protein>
    <submittedName>
        <fullName evidence="2">Uncharacterized protein</fullName>
    </submittedName>
</protein>
<accession>A0A917LPG4</accession>
<reference evidence="2" key="2">
    <citation type="submission" date="2020-09" db="EMBL/GenBank/DDBJ databases">
        <authorList>
            <person name="Sun Q."/>
            <person name="Zhou Y."/>
        </authorList>
    </citation>
    <scope>NUCLEOTIDE SEQUENCE</scope>
    <source>
        <strain evidence="2">CGMCC 1.15425</strain>
    </source>
</reference>
<dbReference type="OrthoDB" id="7062914at2"/>
<dbReference type="Proteomes" id="UP000627715">
    <property type="component" value="Unassembled WGS sequence"/>
</dbReference>
<proteinExistence type="predicted"/>
<evidence type="ECO:0000313" key="3">
    <source>
        <dbReference type="Proteomes" id="UP000627715"/>
    </source>
</evidence>